<dbReference type="PANTHER" id="PTHR43852">
    <property type="entry name" value="NUCLEOTIDYLTRANSFERASE"/>
    <property type="match status" value="1"/>
</dbReference>
<evidence type="ECO:0000313" key="2">
    <source>
        <dbReference type="Proteomes" id="UP000008138"/>
    </source>
</evidence>
<proteinExistence type="predicted"/>
<accession>F2L1F3</accession>
<dbReference type="InterPro" id="IPR052930">
    <property type="entry name" value="TA_antitoxin_MntA"/>
</dbReference>
<keyword evidence="2" id="KW-1185">Reference proteome</keyword>
<evidence type="ECO:0000313" key="1">
    <source>
        <dbReference type="EMBL" id="AEA11623.1"/>
    </source>
</evidence>
<sequence>MGVEVLRSFPWARYGVVFSVLFGSRAWGRAVKGDWDIGVWLEDVDRDLDLLQDLARFLGVGEDGVDLVVLNHYERLPCSLVIDVLGRGKAIYFRDLDEFLEIKARLLYPCFDFMIDSEKLDLLRTQIEAVTGKWRR</sequence>
<dbReference type="Gene3D" id="3.30.460.10">
    <property type="entry name" value="Beta Polymerase, domain 2"/>
    <property type="match status" value="1"/>
</dbReference>
<gene>
    <name evidence="1" type="ordered locus">TUZN_0121</name>
</gene>
<dbReference type="AlphaFoldDB" id="F2L1F3"/>
<dbReference type="SUPFAM" id="SSF81301">
    <property type="entry name" value="Nucleotidyltransferase"/>
    <property type="match status" value="1"/>
</dbReference>
<protein>
    <submittedName>
        <fullName evidence="1">DNA polymerase, beta domain protein region</fullName>
    </submittedName>
</protein>
<organism evidence="1 2">
    <name type="scientific">Thermoproteus uzoniensis (strain 768-20)</name>
    <dbReference type="NCBI Taxonomy" id="999630"/>
    <lineage>
        <taxon>Archaea</taxon>
        <taxon>Thermoproteota</taxon>
        <taxon>Thermoprotei</taxon>
        <taxon>Thermoproteales</taxon>
        <taxon>Thermoproteaceae</taxon>
        <taxon>Thermoproteus</taxon>
    </lineage>
</organism>
<dbReference type="RefSeq" id="WP_013678959.1">
    <property type="nucleotide sequence ID" value="NC_015315.1"/>
</dbReference>
<dbReference type="InterPro" id="IPR043519">
    <property type="entry name" value="NT_sf"/>
</dbReference>
<reference key="2">
    <citation type="submission" date="2011-03" db="EMBL/GenBank/DDBJ databases">
        <title>Complete genome sequence of the thermoacidophilic crenarchaeon Thermoproteus uzoniensis 768-20.</title>
        <authorList>
            <person name="Mardanov A.V."/>
            <person name="Gumerov V.M."/>
            <person name="Beletsky A.V."/>
            <person name="Prokofeva M.I."/>
            <person name="Bonch-Osmolovskaya E.A."/>
            <person name="Ravin N.V."/>
            <person name="Skryabin K.G."/>
        </authorList>
    </citation>
    <scope>NUCLEOTIDE SEQUENCE</scope>
    <source>
        <strain>768-20</strain>
    </source>
</reference>
<dbReference type="HOGENOM" id="CLU_156338_0_0_2"/>
<name>F2L1F3_THEU7</name>
<reference evidence="1 2" key="1">
    <citation type="journal article" date="2011" name="J. Bacteriol.">
        <title>Complete genome sequence of the thermoacidophilic crenarchaeon Thermoproteus uzoniensis 768-20.</title>
        <authorList>
            <person name="Mardanov A.V."/>
            <person name="Gumerov V.M."/>
            <person name="Beletsky A.V."/>
            <person name="Prokofeva M.I."/>
            <person name="Bonch-Osmolovskaya E.A."/>
            <person name="Ravin N.V."/>
            <person name="Skryabin K.G."/>
        </authorList>
    </citation>
    <scope>NUCLEOTIDE SEQUENCE [LARGE SCALE GENOMIC DNA]</scope>
    <source>
        <strain evidence="1 2">768-20</strain>
    </source>
</reference>
<dbReference type="eggNOG" id="arCOG02110">
    <property type="taxonomic scope" value="Archaea"/>
</dbReference>
<dbReference type="EMBL" id="CP002590">
    <property type="protein sequence ID" value="AEA11623.1"/>
    <property type="molecule type" value="Genomic_DNA"/>
</dbReference>
<dbReference type="OrthoDB" id="23640at2157"/>
<dbReference type="KEGG" id="tuz:TUZN_0121"/>
<dbReference type="Proteomes" id="UP000008138">
    <property type="component" value="Chromosome"/>
</dbReference>
<dbReference type="CDD" id="cd05403">
    <property type="entry name" value="NT_KNTase_like"/>
    <property type="match status" value="1"/>
</dbReference>
<dbReference type="STRING" id="999630.TUZN_0121"/>
<dbReference type="GeneID" id="10359672"/>
<dbReference type="PANTHER" id="PTHR43852:SF3">
    <property type="entry name" value="NUCLEOTIDYLTRANSFERASE"/>
    <property type="match status" value="1"/>
</dbReference>